<accession>A0A1N6JUZ0</accession>
<organism evidence="1 2">
    <name type="scientific">Chitinophaga niabensis</name>
    <dbReference type="NCBI Taxonomy" id="536979"/>
    <lineage>
        <taxon>Bacteria</taxon>
        <taxon>Pseudomonadati</taxon>
        <taxon>Bacteroidota</taxon>
        <taxon>Chitinophagia</taxon>
        <taxon>Chitinophagales</taxon>
        <taxon>Chitinophagaceae</taxon>
        <taxon>Chitinophaga</taxon>
    </lineage>
</organism>
<gene>
    <name evidence="1" type="ORF">SAMN04488055_4475</name>
</gene>
<dbReference type="PANTHER" id="PTHR36452:SF1">
    <property type="entry name" value="DUF2461 DOMAIN-CONTAINING PROTEIN"/>
    <property type="match status" value="1"/>
</dbReference>
<dbReference type="PANTHER" id="PTHR36452">
    <property type="entry name" value="CHROMOSOME 12, WHOLE GENOME SHOTGUN SEQUENCE"/>
    <property type="match status" value="1"/>
</dbReference>
<dbReference type="InterPro" id="IPR012808">
    <property type="entry name" value="CHP02453"/>
</dbReference>
<dbReference type="EMBL" id="FSRA01000002">
    <property type="protein sequence ID" value="SIO48063.1"/>
    <property type="molecule type" value="Genomic_DNA"/>
</dbReference>
<sequence>MLQRSTLKFLKDLRLNNNKAWFDDNKANYQQAKEDFESLVQQIIDGLARVDPGIEGLQVKDCVFRIYKDVRFSKDKTPYKANMGASFAKGGKKSPYAGYYFHLEPGGNSFVGGGLWMPEGPIIKKIRQEIDYNFADFQRIVGQKEFIRVFGKVNGDSLKTAPQGYHEDNPAIAYIKLKSFIVSNHVTDEAATQPTLVREVLRTFAVMQPFIQFLNSAQDE</sequence>
<dbReference type="OrthoDB" id="9794241at2"/>
<name>A0A1N6JUZ0_9BACT</name>
<proteinExistence type="predicted"/>
<dbReference type="InterPro" id="IPR015996">
    <property type="entry name" value="UCP028451"/>
</dbReference>
<dbReference type="Pfam" id="PF09365">
    <property type="entry name" value="DUF2461"/>
    <property type="match status" value="1"/>
</dbReference>
<dbReference type="PIRSF" id="PIRSF028451">
    <property type="entry name" value="UCP028451"/>
    <property type="match status" value="1"/>
</dbReference>
<reference evidence="1 2" key="1">
    <citation type="submission" date="2016-11" db="EMBL/GenBank/DDBJ databases">
        <authorList>
            <person name="Jaros S."/>
            <person name="Januszkiewicz K."/>
            <person name="Wedrychowicz H."/>
        </authorList>
    </citation>
    <scope>NUCLEOTIDE SEQUENCE [LARGE SCALE GENOMIC DNA]</scope>
    <source>
        <strain evidence="1 2">DSM 24787</strain>
    </source>
</reference>
<keyword evidence="2" id="KW-1185">Reference proteome</keyword>
<evidence type="ECO:0000313" key="1">
    <source>
        <dbReference type="EMBL" id="SIO48063.1"/>
    </source>
</evidence>
<dbReference type="AlphaFoldDB" id="A0A1N6JUZ0"/>
<protein>
    <submittedName>
        <fullName evidence="1">TIGR02453 family protein</fullName>
    </submittedName>
</protein>
<evidence type="ECO:0000313" key="2">
    <source>
        <dbReference type="Proteomes" id="UP000185003"/>
    </source>
</evidence>
<dbReference type="Proteomes" id="UP000185003">
    <property type="component" value="Unassembled WGS sequence"/>
</dbReference>
<dbReference type="NCBIfam" id="TIGR02453">
    <property type="entry name" value="TIGR02453 family protein"/>
    <property type="match status" value="1"/>
</dbReference>